<dbReference type="GO" id="GO:0004672">
    <property type="term" value="F:protein kinase activity"/>
    <property type="evidence" value="ECO:0007669"/>
    <property type="project" value="InterPro"/>
</dbReference>
<dbReference type="GO" id="GO:0005524">
    <property type="term" value="F:ATP binding"/>
    <property type="evidence" value="ECO:0007669"/>
    <property type="project" value="InterPro"/>
</dbReference>
<dbReference type="AlphaFoldDB" id="A0A9Q0Q099"/>
<dbReference type="OrthoDB" id="1668230at2759"/>
<comment type="caution">
    <text evidence="8">The sequence shown here is derived from an EMBL/GenBank/DDBJ whole genome shotgun (WGS) entry which is preliminary data.</text>
</comment>
<feature type="domain" description="Protein kinase" evidence="6">
    <location>
        <begin position="392"/>
        <end position="466"/>
    </location>
</feature>
<evidence type="ECO:0000256" key="4">
    <source>
        <dbReference type="ARBA" id="ARBA00023180"/>
    </source>
</evidence>
<dbReference type="PANTHER" id="PTHR47976:SF49">
    <property type="entry name" value="RECEPTOR-LIKE SERINE_THREONINE-PROTEIN KINASE"/>
    <property type="match status" value="1"/>
</dbReference>
<evidence type="ECO:0000256" key="3">
    <source>
        <dbReference type="ARBA" id="ARBA00023157"/>
    </source>
</evidence>
<dbReference type="InterPro" id="IPR001245">
    <property type="entry name" value="Ser-Thr/Tyr_kinase_cat_dom"/>
</dbReference>
<dbReference type="PROSITE" id="PS50927">
    <property type="entry name" value="BULB_LECTIN"/>
    <property type="match status" value="1"/>
</dbReference>
<dbReference type="InterPro" id="IPR036426">
    <property type="entry name" value="Bulb-type_lectin_dom_sf"/>
</dbReference>
<feature type="domain" description="Bulb-type lectin" evidence="7">
    <location>
        <begin position="1"/>
        <end position="96"/>
    </location>
</feature>
<evidence type="ECO:0000256" key="2">
    <source>
        <dbReference type="ARBA" id="ARBA00022729"/>
    </source>
</evidence>
<organism evidence="8 9">
    <name type="scientific">Salix viminalis</name>
    <name type="common">Common osier</name>
    <name type="synonym">Basket willow</name>
    <dbReference type="NCBI Taxonomy" id="40686"/>
    <lineage>
        <taxon>Eukaryota</taxon>
        <taxon>Viridiplantae</taxon>
        <taxon>Streptophyta</taxon>
        <taxon>Embryophyta</taxon>
        <taxon>Tracheophyta</taxon>
        <taxon>Spermatophyta</taxon>
        <taxon>Magnoliopsida</taxon>
        <taxon>eudicotyledons</taxon>
        <taxon>Gunneridae</taxon>
        <taxon>Pentapetalae</taxon>
        <taxon>rosids</taxon>
        <taxon>fabids</taxon>
        <taxon>Malpighiales</taxon>
        <taxon>Salicaceae</taxon>
        <taxon>Saliceae</taxon>
        <taxon>Salix</taxon>
    </lineage>
</organism>
<dbReference type="InterPro" id="IPR000719">
    <property type="entry name" value="Prot_kinase_dom"/>
</dbReference>
<evidence type="ECO:0000256" key="5">
    <source>
        <dbReference type="SAM" id="Phobius"/>
    </source>
</evidence>
<dbReference type="Gene3D" id="2.90.10.10">
    <property type="entry name" value="Bulb-type lectin domain"/>
    <property type="match status" value="2"/>
</dbReference>
<evidence type="ECO:0000259" key="7">
    <source>
        <dbReference type="PROSITE" id="PS50927"/>
    </source>
</evidence>
<dbReference type="PANTHER" id="PTHR47976">
    <property type="entry name" value="G-TYPE LECTIN S-RECEPTOR-LIKE SERINE/THREONINE-PROTEIN KINASE SD2-5"/>
    <property type="match status" value="1"/>
</dbReference>
<proteinExistence type="predicted"/>
<dbReference type="PROSITE" id="PS50011">
    <property type="entry name" value="PROTEIN_KINASE_DOM"/>
    <property type="match status" value="1"/>
</dbReference>
<dbReference type="EMBL" id="JAPFFL010000010">
    <property type="protein sequence ID" value="KAJ6697447.1"/>
    <property type="molecule type" value="Genomic_DNA"/>
</dbReference>
<dbReference type="SUPFAM" id="SSF56112">
    <property type="entry name" value="Protein kinase-like (PK-like)"/>
    <property type="match status" value="1"/>
</dbReference>
<keyword evidence="9" id="KW-1185">Reference proteome</keyword>
<reference evidence="8" key="1">
    <citation type="submission" date="2022-11" db="EMBL/GenBank/DDBJ databases">
        <authorList>
            <person name="Hyden B.L."/>
            <person name="Feng K."/>
            <person name="Yates T."/>
            <person name="Jawdy S."/>
            <person name="Smart L.B."/>
            <person name="Muchero W."/>
        </authorList>
    </citation>
    <scope>NUCLEOTIDE SEQUENCE</scope>
    <source>
        <tissue evidence="8">Shoot tip</tissue>
    </source>
</reference>
<protein>
    <recommendedName>
        <fullName evidence="10">Bulb-type lectin domain-containing protein</fullName>
    </recommendedName>
</protein>
<evidence type="ECO:0000313" key="9">
    <source>
        <dbReference type="Proteomes" id="UP001151529"/>
    </source>
</evidence>
<accession>A0A9Q0Q099</accession>
<keyword evidence="4" id="KW-0325">Glycoprotein</keyword>
<gene>
    <name evidence="8" type="ORF">OIU85_003787</name>
</gene>
<dbReference type="SUPFAM" id="SSF51110">
    <property type="entry name" value="alpha-D-mannose-specific plant lectins"/>
    <property type="match status" value="1"/>
</dbReference>
<name>A0A9Q0Q099_SALVM</name>
<keyword evidence="5" id="KW-1133">Transmembrane helix</keyword>
<dbReference type="Pfam" id="PF07714">
    <property type="entry name" value="PK_Tyr_Ser-Thr"/>
    <property type="match status" value="1"/>
</dbReference>
<keyword evidence="3" id="KW-1015">Disulfide bond</keyword>
<dbReference type="InterPro" id="IPR001480">
    <property type="entry name" value="Bulb-type_lectin_dom"/>
</dbReference>
<keyword evidence="2" id="KW-0732">Signal</keyword>
<dbReference type="InterPro" id="IPR051343">
    <property type="entry name" value="G-type_lectin_kinases/EP1-like"/>
</dbReference>
<reference evidence="8" key="2">
    <citation type="journal article" date="2023" name="Int. J. Mol. Sci.">
        <title>De Novo Assembly and Annotation of 11 Diverse Shrub Willow (Salix) Genomes Reveals Novel Gene Organization in Sex-Linked Regions.</title>
        <authorList>
            <person name="Hyden B."/>
            <person name="Feng K."/>
            <person name="Yates T.B."/>
            <person name="Jawdy S."/>
            <person name="Cereghino C."/>
            <person name="Smart L.B."/>
            <person name="Muchero W."/>
        </authorList>
    </citation>
    <scope>NUCLEOTIDE SEQUENCE [LARGE SCALE GENOMIC DNA]</scope>
    <source>
        <tissue evidence="8">Shoot tip</tissue>
    </source>
</reference>
<evidence type="ECO:0000313" key="8">
    <source>
        <dbReference type="EMBL" id="KAJ6697447.1"/>
    </source>
</evidence>
<keyword evidence="1" id="KW-0245">EGF-like domain</keyword>
<keyword evidence="5" id="KW-0472">Membrane</keyword>
<dbReference type="Proteomes" id="UP001151529">
    <property type="component" value="Chromosome 19"/>
</dbReference>
<feature type="transmembrane region" description="Helical" evidence="5">
    <location>
        <begin position="331"/>
        <end position="357"/>
    </location>
</feature>
<dbReference type="Pfam" id="PF01453">
    <property type="entry name" value="B_lectin"/>
    <property type="match status" value="1"/>
</dbReference>
<dbReference type="Gene3D" id="3.30.200.20">
    <property type="entry name" value="Phosphorylase Kinase, domain 1"/>
    <property type="match status" value="1"/>
</dbReference>
<evidence type="ECO:0008006" key="10">
    <source>
        <dbReference type="Google" id="ProtNLM"/>
    </source>
</evidence>
<keyword evidence="5" id="KW-0812">Transmembrane</keyword>
<evidence type="ECO:0000256" key="1">
    <source>
        <dbReference type="ARBA" id="ARBA00022536"/>
    </source>
</evidence>
<sequence length="466" mass="51193">MSLGLANKGNGFAVGIWMVGQPNNTVVWTANRDDEPASFGATVHLSGEGKLFLRTEQGNENLIANVSEVADSASMLDSGNFVLYNGSSVIWQSFDHPTDTILVGQNLTFNDKLVSSVSSSNHSSGRFILPLQTDGNLVAYPKKSASLSVDAYWASKTYQDDKKGLNLYLNNQGFLLMDTVSAKPVFIGKKFLFLYCTGKGTNADCSCYPGFAFNDPSERFSGCYKNVTESFCTGTDEGEIYDVITMENILFERYSYSVLDTKKENCGLSCLEDCLCDVALYINERCEKYTAPIRYGKKDISASSTAFFKVQTTPAAPPMGQTVITESKKSLIVFLAIAFGAVTFLCFVIAISTFCVYRDRTFLYEKLSGIISLAGDFTLRSFSYTELEKATGGFGEELGRGSIGAVYKGTIPGGDRIVAVKRLEKVLDEGEKKFRAEITVIGQTYHRNLVRLLGFLRRELSEASRV</sequence>
<dbReference type="InterPro" id="IPR011009">
    <property type="entry name" value="Kinase-like_dom_sf"/>
</dbReference>
<evidence type="ECO:0000259" key="6">
    <source>
        <dbReference type="PROSITE" id="PS50011"/>
    </source>
</evidence>